<dbReference type="HOGENOM" id="CLU_863679_0_0_1"/>
<dbReference type="InterPro" id="IPR003959">
    <property type="entry name" value="ATPase_AAA_core"/>
</dbReference>
<dbReference type="PANTHER" id="PTHR23070">
    <property type="entry name" value="BCS1 AAA-TYPE ATPASE"/>
    <property type="match status" value="1"/>
</dbReference>
<dbReference type="SUPFAM" id="SSF52540">
    <property type="entry name" value="P-loop containing nucleoside triphosphate hydrolases"/>
    <property type="match status" value="1"/>
</dbReference>
<evidence type="ECO:0000313" key="4">
    <source>
        <dbReference type="EMBL" id="ESA23741.1"/>
    </source>
</evidence>
<reference evidence="4" key="1">
    <citation type="submission" date="2013-07" db="EMBL/GenBank/DDBJ databases">
        <title>The genome of an arbuscular mycorrhizal fungus provides insights into the evolution of the oldest plant symbiosis.</title>
        <authorList>
            <consortium name="DOE Joint Genome Institute"/>
            <person name="Tisserant E."/>
            <person name="Malbreil M."/>
            <person name="Kuo A."/>
            <person name="Kohler A."/>
            <person name="Symeonidi A."/>
            <person name="Balestrini R."/>
            <person name="Charron P."/>
            <person name="Duensing N."/>
            <person name="Frei-dit-Frey N."/>
            <person name="Gianinazzi-Pearson V."/>
            <person name="Gilbert B."/>
            <person name="Handa Y."/>
            <person name="Hijri M."/>
            <person name="Kaul R."/>
            <person name="Kawaguchi M."/>
            <person name="Krajinski F."/>
            <person name="Lammers P."/>
            <person name="Lapierre D."/>
            <person name="Masclaux F.G."/>
            <person name="Murat C."/>
            <person name="Morin E."/>
            <person name="Ndikumana S."/>
            <person name="Pagni M."/>
            <person name="Petitpierre D."/>
            <person name="Requena N."/>
            <person name="Rosikiewicz P."/>
            <person name="Riley R."/>
            <person name="Saito K."/>
            <person name="San Clemente H."/>
            <person name="Shapiro H."/>
            <person name="van Tuinen D."/>
            <person name="Becard G."/>
            <person name="Bonfante P."/>
            <person name="Paszkowski U."/>
            <person name="Shachar-Hill Y."/>
            <person name="Young J.P."/>
            <person name="Sanders I.R."/>
            <person name="Henrissat B."/>
            <person name="Rensing S.A."/>
            <person name="Grigoriev I.V."/>
            <person name="Corradi N."/>
            <person name="Roux C."/>
            <person name="Martin F."/>
        </authorList>
    </citation>
    <scope>NUCLEOTIDE SEQUENCE</scope>
    <source>
        <strain evidence="4">DAOM 197198</strain>
    </source>
</reference>
<organism evidence="4">
    <name type="scientific">Rhizophagus irregularis (strain DAOM 181602 / DAOM 197198 / MUCL 43194)</name>
    <name type="common">Arbuscular mycorrhizal fungus</name>
    <name type="synonym">Glomus intraradices</name>
    <dbReference type="NCBI Taxonomy" id="747089"/>
    <lineage>
        <taxon>Eukaryota</taxon>
        <taxon>Fungi</taxon>
        <taxon>Fungi incertae sedis</taxon>
        <taxon>Mucoromycota</taxon>
        <taxon>Glomeromycotina</taxon>
        <taxon>Glomeromycetes</taxon>
        <taxon>Glomerales</taxon>
        <taxon>Glomeraceae</taxon>
        <taxon>Rhizophagus</taxon>
    </lineage>
</organism>
<feature type="domain" description="AAA+ ATPase" evidence="3">
    <location>
        <begin position="44"/>
        <end position="164"/>
    </location>
</feature>
<dbReference type="VEuPathDB" id="FungiDB:RhiirFUN_001098"/>
<protein>
    <recommendedName>
        <fullName evidence="3">AAA+ ATPase domain-containing protein</fullName>
    </recommendedName>
</protein>
<proteinExistence type="inferred from homology"/>
<evidence type="ECO:0000259" key="3">
    <source>
        <dbReference type="SMART" id="SM00382"/>
    </source>
</evidence>
<dbReference type="Pfam" id="PF00004">
    <property type="entry name" value="AAA"/>
    <property type="match status" value="1"/>
</dbReference>
<dbReference type="GO" id="GO:0005524">
    <property type="term" value="F:ATP binding"/>
    <property type="evidence" value="ECO:0007669"/>
    <property type="project" value="InterPro"/>
</dbReference>
<feature type="region of interest" description="Disordered" evidence="2">
    <location>
        <begin position="253"/>
        <end position="277"/>
    </location>
</feature>
<dbReference type="eggNOG" id="KOG0743">
    <property type="taxonomic scope" value="Eukaryota"/>
</dbReference>
<accession>U9V752</accession>
<dbReference type="InterPro" id="IPR003593">
    <property type="entry name" value="AAA+_ATPase"/>
</dbReference>
<dbReference type="GO" id="GO:0016887">
    <property type="term" value="F:ATP hydrolysis activity"/>
    <property type="evidence" value="ECO:0007669"/>
    <property type="project" value="InterPro"/>
</dbReference>
<feature type="compositionally biased region" description="Acidic residues" evidence="2">
    <location>
        <begin position="253"/>
        <end position="271"/>
    </location>
</feature>
<dbReference type="AlphaFoldDB" id="U9V752"/>
<dbReference type="EMBL" id="KI274517">
    <property type="protein sequence ID" value="ESA23741.1"/>
    <property type="molecule type" value="Genomic_DNA"/>
</dbReference>
<evidence type="ECO:0000256" key="2">
    <source>
        <dbReference type="SAM" id="MobiDB-lite"/>
    </source>
</evidence>
<dbReference type="InterPro" id="IPR027417">
    <property type="entry name" value="P-loop_NTPase"/>
</dbReference>
<dbReference type="InterPro" id="IPR050747">
    <property type="entry name" value="Mitochondrial_chaperone_BCS1"/>
</dbReference>
<evidence type="ECO:0000256" key="1">
    <source>
        <dbReference type="ARBA" id="ARBA00007448"/>
    </source>
</evidence>
<dbReference type="Gene3D" id="3.40.50.300">
    <property type="entry name" value="P-loop containing nucleotide triphosphate hydrolases"/>
    <property type="match status" value="1"/>
</dbReference>
<name>U9V752_RHIID</name>
<sequence length="322" mass="36779">MHPLSSVKGLNSVALDESLENLLKKELDLFVNDKDFYERVGMPYRRGILLYGKPGTGKTSLINAISSHLSRNIYFLNLKNITDDNELSAAFSDVPENQIIVLEDVDTQTDSSKFSLSTFLGCLDGHTLSEGSIIIMTTNHIEHLDPACIRPGRMDVHLNLGYCSHYQIKKMFKSVVENSKIEFSQDILEKIPENLLPPCEVMMTMVLYRNEIELIPQKIYELVAKYKDMKPEDIAKQMEEEAAYYEEKEIQVYDETEEEEEIDYENEDENGEDNKKAKKVEKTIKTVVVNKRNGTIMCAEVDSDNSGSNTDIESEGYQKIFK</sequence>
<gene>
    <name evidence="4" type="ORF">GLOINDRAFT_73231</name>
</gene>
<dbReference type="SMART" id="SM00382">
    <property type="entry name" value="AAA"/>
    <property type="match status" value="1"/>
</dbReference>
<feature type="region of interest" description="Disordered" evidence="2">
    <location>
        <begin position="301"/>
        <end position="322"/>
    </location>
</feature>
<comment type="similarity">
    <text evidence="1">Belongs to the AAA ATPase family. BCS1 subfamily.</text>
</comment>